<keyword evidence="2" id="KW-1185">Reference proteome</keyword>
<organism evidence="1 2">
    <name type="scientific">Armillaria gallica</name>
    <name type="common">Bulbous honey fungus</name>
    <name type="synonym">Armillaria bulbosa</name>
    <dbReference type="NCBI Taxonomy" id="47427"/>
    <lineage>
        <taxon>Eukaryota</taxon>
        <taxon>Fungi</taxon>
        <taxon>Dikarya</taxon>
        <taxon>Basidiomycota</taxon>
        <taxon>Agaricomycotina</taxon>
        <taxon>Agaricomycetes</taxon>
        <taxon>Agaricomycetidae</taxon>
        <taxon>Agaricales</taxon>
        <taxon>Marasmiineae</taxon>
        <taxon>Physalacriaceae</taxon>
        <taxon>Armillaria</taxon>
    </lineage>
</organism>
<name>A0A2H3E901_ARMGA</name>
<sequence>MLHQFPLQKAYLHHQIQTPSPYLRVRSEKEAFTHFPPSPTPSMNDSFPPPAYMARNFDRQASQLRTPPYRSSHLRRFQPYHRYNPPLVVDLPLRRRDPNSTIVAVATMVPQDVAREKRPEDGGGWEWVVAVFIAFAIFERVLERANLL</sequence>
<evidence type="ECO:0000313" key="1">
    <source>
        <dbReference type="EMBL" id="PBK97063.1"/>
    </source>
</evidence>
<gene>
    <name evidence="1" type="ORF">ARMGADRAFT_1163398</name>
</gene>
<protein>
    <submittedName>
        <fullName evidence="1">Uncharacterized protein</fullName>
    </submittedName>
</protein>
<dbReference type="AlphaFoldDB" id="A0A2H3E901"/>
<dbReference type="Proteomes" id="UP000217790">
    <property type="component" value="Unassembled WGS sequence"/>
</dbReference>
<dbReference type="OrthoDB" id="2881904at2759"/>
<dbReference type="EMBL" id="KZ293650">
    <property type="protein sequence ID" value="PBK97063.1"/>
    <property type="molecule type" value="Genomic_DNA"/>
</dbReference>
<evidence type="ECO:0000313" key="2">
    <source>
        <dbReference type="Proteomes" id="UP000217790"/>
    </source>
</evidence>
<accession>A0A2H3E901</accession>
<dbReference type="InParanoid" id="A0A2H3E901"/>
<dbReference type="OMA" id="AFTHFPP"/>
<proteinExistence type="predicted"/>
<reference evidence="2" key="1">
    <citation type="journal article" date="2017" name="Nat. Ecol. Evol.">
        <title>Genome expansion and lineage-specific genetic innovations in the forest pathogenic fungi Armillaria.</title>
        <authorList>
            <person name="Sipos G."/>
            <person name="Prasanna A.N."/>
            <person name="Walter M.C."/>
            <person name="O'Connor E."/>
            <person name="Balint B."/>
            <person name="Krizsan K."/>
            <person name="Kiss B."/>
            <person name="Hess J."/>
            <person name="Varga T."/>
            <person name="Slot J."/>
            <person name="Riley R."/>
            <person name="Boka B."/>
            <person name="Rigling D."/>
            <person name="Barry K."/>
            <person name="Lee J."/>
            <person name="Mihaltcheva S."/>
            <person name="LaButti K."/>
            <person name="Lipzen A."/>
            <person name="Waldron R."/>
            <person name="Moloney N.M."/>
            <person name="Sperisen C."/>
            <person name="Kredics L."/>
            <person name="Vagvoelgyi C."/>
            <person name="Patrignani A."/>
            <person name="Fitzpatrick D."/>
            <person name="Nagy I."/>
            <person name="Doyle S."/>
            <person name="Anderson J.B."/>
            <person name="Grigoriev I.V."/>
            <person name="Gueldener U."/>
            <person name="Muensterkoetter M."/>
            <person name="Nagy L.G."/>
        </authorList>
    </citation>
    <scope>NUCLEOTIDE SEQUENCE [LARGE SCALE GENOMIC DNA]</scope>
    <source>
        <strain evidence="2">Ar21-2</strain>
    </source>
</reference>